<reference evidence="1 2" key="1">
    <citation type="submission" date="2024-01" db="EMBL/GenBank/DDBJ databases">
        <title>The complete chloroplast genome sequence of Lithospermum erythrorhizon: insights into the phylogenetic relationship among Boraginaceae species and the maternal lineages of purple gromwells.</title>
        <authorList>
            <person name="Okada T."/>
            <person name="Watanabe K."/>
        </authorList>
    </citation>
    <scope>NUCLEOTIDE SEQUENCE [LARGE SCALE GENOMIC DNA]</scope>
</reference>
<accession>A0AAV3RIA9</accession>
<evidence type="ECO:0000313" key="2">
    <source>
        <dbReference type="Proteomes" id="UP001454036"/>
    </source>
</evidence>
<evidence type="ECO:0000313" key="1">
    <source>
        <dbReference type="EMBL" id="GAA0175560.1"/>
    </source>
</evidence>
<dbReference type="Gene3D" id="3.60.10.10">
    <property type="entry name" value="Endonuclease/exonuclease/phosphatase"/>
    <property type="match status" value="1"/>
</dbReference>
<dbReference type="InterPro" id="IPR036691">
    <property type="entry name" value="Endo/exonu/phosph_ase_sf"/>
</dbReference>
<dbReference type="PANTHER" id="PTHR33710">
    <property type="entry name" value="BNAC02G09200D PROTEIN"/>
    <property type="match status" value="1"/>
</dbReference>
<keyword evidence="2" id="KW-1185">Reference proteome</keyword>
<dbReference type="PANTHER" id="PTHR33710:SF62">
    <property type="entry name" value="DUF4283 DOMAIN PROTEIN"/>
    <property type="match status" value="1"/>
</dbReference>
<organism evidence="1 2">
    <name type="scientific">Lithospermum erythrorhizon</name>
    <name type="common">Purple gromwell</name>
    <name type="synonym">Lithospermum officinale var. erythrorhizon</name>
    <dbReference type="NCBI Taxonomy" id="34254"/>
    <lineage>
        <taxon>Eukaryota</taxon>
        <taxon>Viridiplantae</taxon>
        <taxon>Streptophyta</taxon>
        <taxon>Embryophyta</taxon>
        <taxon>Tracheophyta</taxon>
        <taxon>Spermatophyta</taxon>
        <taxon>Magnoliopsida</taxon>
        <taxon>eudicotyledons</taxon>
        <taxon>Gunneridae</taxon>
        <taxon>Pentapetalae</taxon>
        <taxon>asterids</taxon>
        <taxon>lamiids</taxon>
        <taxon>Boraginales</taxon>
        <taxon>Boraginaceae</taxon>
        <taxon>Boraginoideae</taxon>
        <taxon>Lithospermeae</taxon>
        <taxon>Lithospermum</taxon>
    </lineage>
</organism>
<dbReference type="SUPFAM" id="SSF56219">
    <property type="entry name" value="DNase I-like"/>
    <property type="match status" value="1"/>
</dbReference>
<protein>
    <recommendedName>
        <fullName evidence="3">Reverse transcriptase</fullName>
    </recommendedName>
</protein>
<dbReference type="Proteomes" id="UP001454036">
    <property type="component" value="Unassembled WGS sequence"/>
</dbReference>
<name>A0AAV3RIA9_LITER</name>
<gene>
    <name evidence="1" type="ORF">LIER_28708</name>
</gene>
<evidence type="ECO:0008006" key="3">
    <source>
        <dbReference type="Google" id="ProtNLM"/>
    </source>
</evidence>
<proteinExistence type="predicted"/>
<dbReference type="EMBL" id="BAABME010009651">
    <property type="protein sequence ID" value="GAA0175560.1"/>
    <property type="molecule type" value="Genomic_DNA"/>
</dbReference>
<sequence>MAMAIMKLIKRKFSWNFMRLVNGLSNVLTLFIGDFHEVLLDDEHVSLRRPRPRWQIEDFRQVIHDCGMFDIGYTGFKYTWCNNFVSPNSTRARLDRALASQDWKDSFLEAKLFHLSTNTSDHLPLLLELGDRMVSRKQLKNRFRFEEGWCLYEESRGVVHQAWDKVQILDPGERLLECIRNGRLGLLQWKRESIDSNGEGFTIEEIKHCLFSMNGAKAPGPDGMPAKFFQHYWTTVGGAICDMFRLIALCNTAAKVIAKALAIRLKKYLPSVISDIQRAFVPHRLIIDNILLAYEAHHVIKQRKSGTRGYMSIKICLRRMTGLNGPS</sequence>
<dbReference type="AlphaFoldDB" id="A0AAV3RIA9"/>
<comment type="caution">
    <text evidence="1">The sequence shown here is derived from an EMBL/GenBank/DDBJ whole genome shotgun (WGS) entry which is preliminary data.</text>
</comment>